<dbReference type="EMBL" id="FNVP01000001">
    <property type="protein sequence ID" value="SEF48379.1"/>
    <property type="molecule type" value="Genomic_DNA"/>
</dbReference>
<evidence type="ECO:0000313" key="2">
    <source>
        <dbReference type="EMBL" id="SEF48379.1"/>
    </source>
</evidence>
<dbReference type="Pfam" id="PF13568">
    <property type="entry name" value="OMP_b-brl_2"/>
    <property type="match status" value="1"/>
</dbReference>
<evidence type="ECO:0000259" key="1">
    <source>
        <dbReference type="Pfam" id="PF13568"/>
    </source>
</evidence>
<gene>
    <name evidence="2" type="ORF">SAMN04488130_101234</name>
</gene>
<keyword evidence="3" id="KW-1185">Reference proteome</keyword>
<dbReference type="Proteomes" id="UP000236737">
    <property type="component" value="Unassembled WGS sequence"/>
</dbReference>
<organism evidence="2 3">
    <name type="scientific">Flavobacterium urumqiense</name>
    <dbReference type="NCBI Taxonomy" id="935224"/>
    <lineage>
        <taxon>Bacteria</taxon>
        <taxon>Pseudomonadati</taxon>
        <taxon>Bacteroidota</taxon>
        <taxon>Flavobacteriia</taxon>
        <taxon>Flavobacteriales</taxon>
        <taxon>Flavobacteriaceae</taxon>
        <taxon>Flavobacterium</taxon>
    </lineage>
</organism>
<evidence type="ECO:0000313" key="3">
    <source>
        <dbReference type="Proteomes" id="UP000236737"/>
    </source>
</evidence>
<dbReference type="InterPro" id="IPR025665">
    <property type="entry name" value="Beta-barrel_OMP_2"/>
</dbReference>
<proteinExistence type="predicted"/>
<name>A0A1H5SCR4_9FLAO</name>
<dbReference type="RefSeq" id="WP_244175168.1">
    <property type="nucleotide sequence ID" value="NZ_FNVP01000001.1"/>
</dbReference>
<protein>
    <recommendedName>
        <fullName evidence="1">Outer membrane protein beta-barrel domain-containing protein</fullName>
    </recommendedName>
</protein>
<feature type="domain" description="Outer membrane protein beta-barrel" evidence="1">
    <location>
        <begin position="55"/>
        <end position="229"/>
    </location>
</feature>
<accession>A0A1H5SCR4</accession>
<sequence length="253" mass="29403">MELRNVFKSDMKQSLHKSNNMRLFFSCLFFLTIFNIFSQETTTLDGALKVKIDSLYREDQFYFGFMYNTLTNKPEGLSQSKLSTGFSLGFLRDMPVNKNRTVAIASGIGFSYNNYNQNLAIYKSDQSPTYSIINPETTFNKNKFSQFLVEVPIEFRWRTSTYENHKFWRIYGGLKLSYLIYDRSIFEDDQGKILVTGNKDFNKLLYGTYISLGYNTINVYAYYGLNSLFKTAKIEGDPIAMKSLNIGLIFYIL</sequence>
<dbReference type="AlphaFoldDB" id="A0A1H5SCR4"/>
<reference evidence="3" key="1">
    <citation type="submission" date="2016-10" db="EMBL/GenBank/DDBJ databases">
        <authorList>
            <person name="Varghese N."/>
            <person name="Submissions S."/>
        </authorList>
    </citation>
    <scope>NUCLEOTIDE SEQUENCE [LARGE SCALE GENOMIC DNA]</scope>
    <source>
        <strain evidence="3">CGMCC 1.9230</strain>
    </source>
</reference>